<reference evidence="6 7" key="1">
    <citation type="journal article" date="2014" name="Int. J. Syst. Evol. Microbiol.">
        <title>Complete genome sequence of Corynebacterium casei LMG S-19264T (=DSM 44701T), isolated from a smear-ripened cheese.</title>
        <authorList>
            <consortium name="US DOE Joint Genome Institute (JGI-PGF)"/>
            <person name="Walter F."/>
            <person name="Albersmeier A."/>
            <person name="Kalinowski J."/>
            <person name="Ruckert C."/>
        </authorList>
    </citation>
    <scope>NUCLEOTIDE SEQUENCE [LARGE SCALE GENOMIC DNA]</scope>
    <source>
        <strain evidence="6 7">CGMCC 1.9161</strain>
    </source>
</reference>
<evidence type="ECO:0000313" key="6">
    <source>
        <dbReference type="EMBL" id="GGK48897.1"/>
    </source>
</evidence>
<feature type="region of interest" description="Disordered" evidence="4">
    <location>
        <begin position="1505"/>
        <end position="1529"/>
    </location>
</feature>
<dbReference type="Pfam" id="PF13193">
    <property type="entry name" value="AMP-binding_C"/>
    <property type="match status" value="1"/>
</dbReference>
<accession>A0A917QFJ2</accession>
<dbReference type="GO" id="GO:0016757">
    <property type="term" value="F:glycosyltransferase activity"/>
    <property type="evidence" value="ECO:0007669"/>
    <property type="project" value="UniProtKB-ARBA"/>
</dbReference>
<dbReference type="InterPro" id="IPR001242">
    <property type="entry name" value="Condensation_dom"/>
</dbReference>
<evidence type="ECO:0000256" key="2">
    <source>
        <dbReference type="ARBA" id="ARBA00022450"/>
    </source>
</evidence>
<dbReference type="SUPFAM" id="SSF53756">
    <property type="entry name" value="UDP-Glycosyltransferase/glycogen phosphorylase"/>
    <property type="match status" value="1"/>
</dbReference>
<dbReference type="FunFam" id="1.10.1200.10:FF:000016">
    <property type="entry name" value="Non-ribosomal peptide synthase"/>
    <property type="match status" value="1"/>
</dbReference>
<dbReference type="Gene3D" id="3.40.50.980">
    <property type="match status" value="2"/>
</dbReference>
<keyword evidence="2" id="KW-0596">Phosphopantetheine</keyword>
<keyword evidence="3" id="KW-0597">Phosphoprotein</keyword>
<dbReference type="Proteomes" id="UP000600449">
    <property type="component" value="Unassembled WGS sequence"/>
</dbReference>
<dbReference type="PANTHER" id="PTHR45527">
    <property type="entry name" value="NONRIBOSOMAL PEPTIDE SYNTHETASE"/>
    <property type="match status" value="1"/>
</dbReference>
<dbReference type="InterPro" id="IPR010071">
    <property type="entry name" value="AA_adenyl_dom"/>
</dbReference>
<dbReference type="CDD" id="cd19531">
    <property type="entry name" value="LCL_NRPS-like"/>
    <property type="match status" value="1"/>
</dbReference>
<dbReference type="InterPro" id="IPR036736">
    <property type="entry name" value="ACP-like_sf"/>
</dbReference>
<dbReference type="PROSITE" id="PS00012">
    <property type="entry name" value="PHOSPHOPANTETHEINE"/>
    <property type="match status" value="1"/>
</dbReference>
<dbReference type="PROSITE" id="PS00455">
    <property type="entry name" value="AMP_BINDING"/>
    <property type="match status" value="1"/>
</dbReference>
<comment type="caution">
    <text evidence="6">The sequence shown here is derived from an EMBL/GenBank/DDBJ whole genome shotgun (WGS) entry which is preliminary data.</text>
</comment>
<dbReference type="PANTHER" id="PTHR45527:SF1">
    <property type="entry name" value="FATTY ACID SYNTHASE"/>
    <property type="match status" value="1"/>
</dbReference>
<dbReference type="GO" id="GO:0031177">
    <property type="term" value="F:phosphopantetheine binding"/>
    <property type="evidence" value="ECO:0007669"/>
    <property type="project" value="InterPro"/>
</dbReference>
<dbReference type="InterPro" id="IPR045851">
    <property type="entry name" value="AMP-bd_C_sf"/>
</dbReference>
<dbReference type="Pfam" id="PF13439">
    <property type="entry name" value="Glyco_transf_4"/>
    <property type="match status" value="1"/>
</dbReference>
<dbReference type="GO" id="GO:0043041">
    <property type="term" value="P:amino acid activation for nonribosomal peptide biosynthetic process"/>
    <property type="evidence" value="ECO:0007669"/>
    <property type="project" value="TreeGrafter"/>
</dbReference>
<dbReference type="Pfam" id="PF00668">
    <property type="entry name" value="Condensation"/>
    <property type="match status" value="1"/>
</dbReference>
<name>A0A917QFJ2_9HYPH</name>
<feature type="region of interest" description="Disordered" evidence="4">
    <location>
        <begin position="389"/>
        <end position="446"/>
    </location>
</feature>
<dbReference type="PROSITE" id="PS50075">
    <property type="entry name" value="CARRIER"/>
    <property type="match status" value="1"/>
</dbReference>
<dbReference type="SMART" id="SM00823">
    <property type="entry name" value="PKS_PP"/>
    <property type="match status" value="1"/>
</dbReference>
<dbReference type="NCBIfam" id="TIGR01733">
    <property type="entry name" value="AA-adenyl-dom"/>
    <property type="match status" value="1"/>
</dbReference>
<dbReference type="InterPro" id="IPR023213">
    <property type="entry name" value="CAT-like_dom_sf"/>
</dbReference>
<dbReference type="SUPFAM" id="SSF56801">
    <property type="entry name" value="Acetyl-CoA synthetase-like"/>
    <property type="match status" value="1"/>
</dbReference>
<dbReference type="Gene3D" id="2.30.38.10">
    <property type="entry name" value="Luciferase, Domain 3"/>
    <property type="match status" value="1"/>
</dbReference>
<dbReference type="InterPro" id="IPR020845">
    <property type="entry name" value="AMP-binding_CS"/>
</dbReference>
<sequence length="2052" mass="219519">MRLVLATNVPYTRYHGGANRSNRALAEALAARGHAVSVVTPALSSPPEETYADWRARRLAEGDALTATAFGERFVNSGVDVHAVADQGRMIAALGETIARERPDWVFVASEDPSQSLLEAALQAAPERVVYLALTPQLFPFGPESLYPGEERTRLVRRCRLRLVLSRAAASYVERHAGVAADLYAPPHFGTGPYPMLADPAGPALLINASAVKGLGLFCDLAAAFPDKPFAALPGYATTPDDRRRLAGLPNVQIRANRPALDDVLAGTSVVLMPSLWFESFGMAAVDAMLRGVPVLASDHGALPEALLGTRAPLPVRPIEGYRDRLGENLLLEPVVPDQEIGPWRDALAALWGDVAGYEEASRAVARTARDYVARSSVEPVERLLAEAAAAPAPRPPTLHTVEKEDRPMLSPAQKAEALRRARERKSATASGPRARIPRVSRDGDLPLSPGQRRLYFLQRLDPESGAYNTAFALRLRGRSSTSALAQALDGLAERHEALRTHVLEGRDGPVVRIAPATGLPLETLTAADEDAAAALLRGCAARPFDLANGPIARAHLVRIAEDDHVLLLAIHHIATDAWSTGILAQDLAALYAAALAGRAPEIAPEAPGFADYVAWQADAARAETARADEEYWVATLAGAPEAINLPSDRPRPAVRRQLGDSLPLSFPPEATAKLRRIAGERGATPFMAMLAAWAIVLHRVGGDEDMVIGVPVANRARPELERIVGFFVDTLPVRIAVRENPSFEALLDHVRERLLEGFQHASTPFERIVERLDLPRSRSHGPLVQTLFGLHDAGAGAGAIALPDLAATPVPIHNGTAKFDLNVELAEVDGRIEGSIEYDTELFERDTVERLAEAWRTVIAGIAADPRRRIGSVPLLPPDRAAEIYSRLNPEPEPLDPGDSIAARLRAAAARTPDAEALRAGEVVLTHRELAERSDALAAGLLSKGVGPDVSVAFATQRGFERMIAMLAILKAGGACVPLDLGLPTERLRFVLANSRAPFVLAHAATRERAEALGAPVLDLADVAAEGAAARTPLPATVPHEATAYILYTSGSTGLPKGVAYPHGAELNLMAWFVDRLPEPARSLQFASIGFDASFNESLSVLMTGGALNLLTEAERADVTRAVDIYLEQGIERAVVSVVLLDLLAERILRQPPERLALTEVMATGEQLKITPAVERLLRRYPHLRLWNDYGPTESNVVTALDVTARADHYGALPPIGRPVRSSRCYVLDRYLHPVPEGMPGELFLAGTALARGYNGAPGMTAERFLPDPFAATPGERMYRSGDIARLRRDGALELIGRADDQLKIRGFRVEPAEVEIALRAHPSVGDCLVIARTFPGDDRRLVAYVVAGSGPAPEVPRLRAHLAERLPDYMIPAHIVLLPRFELNTNGKIDRARLPLPQEATSDETEIRAPRTEIEAVLLELWQDVLEIRKIDIRDDFFSLGGHSLLIIRIIARLRERLGVDLPLATFMDGPTIEEVAVAVTALMAQAGDDADLEALLAEIEGRGQEEGRGEDEAEGASASPPAEPVRATLDPDALRRALLARAPDAQPGPGVAAIGVPSSGRPESLAECLASYVANAQDYGHSPEIVVCGRQPDAATEAAYEGVLAHLAARTGLPVAYAGAAEIDAFAARLAEAAGVDPAIVRFALDDGEGAGAPYGTGRNTLLLHNAGRAFVSVDDDTRADMRMRAAADDTGVTLRSDAGIAEIRVAASRAEALAGAVPRAVDWLGQHAAHLGAEVPALFAADPARPLRAEGADADAFARLAKGEGRIVTTSHGWLGDSGWAGADEARWLTGPSFDLVTADPETYSRALASREILRDVPGLTLGRGGDFFCLSAGFDARRPLVPFLPVQRREDALFGFVSMLADPTAVAAHLPGMILHDRAPTPGARPLPDAVDLAALVRAALAHEDGLPEEPAERLRTLGSRLARAAAAAPEAFDAWLRERALADAHAEIAAVEARIAAAPSEKAFWARDAELALGLARTRLAEDDSHIPRAIGPDLDRTARLLRVRRLIGLYGALMEAWPALMAAAARLREDGRGLARPVHPQRAAS</sequence>
<gene>
    <name evidence="6" type="ORF">GCM10011322_39920</name>
</gene>
<dbReference type="GO" id="GO:0005829">
    <property type="term" value="C:cytosol"/>
    <property type="evidence" value="ECO:0007669"/>
    <property type="project" value="TreeGrafter"/>
</dbReference>
<dbReference type="Gene3D" id="3.30.559.10">
    <property type="entry name" value="Chloramphenicol acetyltransferase-like domain"/>
    <property type="match status" value="1"/>
</dbReference>
<dbReference type="EMBL" id="BMMF01000013">
    <property type="protein sequence ID" value="GGK48897.1"/>
    <property type="molecule type" value="Genomic_DNA"/>
</dbReference>
<keyword evidence="7" id="KW-1185">Reference proteome</keyword>
<feature type="domain" description="Carrier" evidence="5">
    <location>
        <begin position="1411"/>
        <end position="1486"/>
    </location>
</feature>
<proteinExistence type="predicted"/>
<dbReference type="InterPro" id="IPR025110">
    <property type="entry name" value="AMP-bd_C"/>
</dbReference>
<dbReference type="Pfam" id="PF00501">
    <property type="entry name" value="AMP-binding"/>
    <property type="match status" value="1"/>
</dbReference>
<dbReference type="GO" id="GO:0044550">
    <property type="term" value="P:secondary metabolite biosynthetic process"/>
    <property type="evidence" value="ECO:0007669"/>
    <property type="project" value="TreeGrafter"/>
</dbReference>
<dbReference type="InterPro" id="IPR029058">
    <property type="entry name" value="AB_hydrolase_fold"/>
</dbReference>
<dbReference type="CDD" id="cd05930">
    <property type="entry name" value="A_NRPS"/>
    <property type="match status" value="1"/>
</dbReference>
<dbReference type="Gene3D" id="3.40.50.2000">
    <property type="entry name" value="Glycogen Phosphorylase B"/>
    <property type="match status" value="2"/>
</dbReference>
<evidence type="ECO:0000256" key="4">
    <source>
        <dbReference type="SAM" id="MobiDB-lite"/>
    </source>
</evidence>
<dbReference type="InterPro" id="IPR000873">
    <property type="entry name" value="AMP-dep_synth/lig_dom"/>
</dbReference>
<dbReference type="SUPFAM" id="SSF47336">
    <property type="entry name" value="ACP-like"/>
    <property type="match status" value="1"/>
</dbReference>
<dbReference type="Gene3D" id="3.40.50.1820">
    <property type="entry name" value="alpha/beta hydrolase"/>
    <property type="match status" value="1"/>
</dbReference>
<dbReference type="FunFam" id="3.40.50.980:FF:000001">
    <property type="entry name" value="Non-ribosomal peptide synthetase"/>
    <property type="match status" value="1"/>
</dbReference>
<dbReference type="InterPro" id="IPR020806">
    <property type="entry name" value="PKS_PP-bd"/>
</dbReference>
<evidence type="ECO:0000313" key="7">
    <source>
        <dbReference type="Proteomes" id="UP000600449"/>
    </source>
</evidence>
<organism evidence="6 7">
    <name type="scientific">Salinarimonas ramus</name>
    <dbReference type="NCBI Taxonomy" id="690164"/>
    <lineage>
        <taxon>Bacteria</taxon>
        <taxon>Pseudomonadati</taxon>
        <taxon>Pseudomonadota</taxon>
        <taxon>Alphaproteobacteria</taxon>
        <taxon>Hyphomicrobiales</taxon>
        <taxon>Salinarimonadaceae</taxon>
        <taxon>Salinarimonas</taxon>
    </lineage>
</organism>
<dbReference type="InterPro" id="IPR009081">
    <property type="entry name" value="PP-bd_ACP"/>
</dbReference>
<evidence type="ECO:0000256" key="1">
    <source>
        <dbReference type="ARBA" id="ARBA00001957"/>
    </source>
</evidence>
<comment type="cofactor">
    <cofactor evidence="1">
        <name>pantetheine 4'-phosphate</name>
        <dbReference type="ChEBI" id="CHEBI:47942"/>
    </cofactor>
</comment>
<dbReference type="Pfam" id="PF13692">
    <property type="entry name" value="Glyco_trans_1_4"/>
    <property type="match status" value="1"/>
</dbReference>
<dbReference type="Gene3D" id="3.30.559.30">
    <property type="entry name" value="Nonribosomal peptide synthetase, condensation domain"/>
    <property type="match status" value="1"/>
</dbReference>
<dbReference type="InterPro" id="IPR006162">
    <property type="entry name" value="Ppantetheine_attach_site"/>
</dbReference>
<dbReference type="InterPro" id="IPR028098">
    <property type="entry name" value="Glyco_trans_4-like_N"/>
</dbReference>
<evidence type="ECO:0000256" key="3">
    <source>
        <dbReference type="ARBA" id="ARBA00022553"/>
    </source>
</evidence>
<dbReference type="Pfam" id="PF00550">
    <property type="entry name" value="PP-binding"/>
    <property type="match status" value="1"/>
</dbReference>
<feature type="compositionally biased region" description="Basic and acidic residues" evidence="4">
    <location>
        <begin position="417"/>
        <end position="427"/>
    </location>
</feature>
<evidence type="ECO:0000259" key="5">
    <source>
        <dbReference type="PROSITE" id="PS50075"/>
    </source>
</evidence>
<dbReference type="Gene3D" id="3.30.300.30">
    <property type="match status" value="1"/>
</dbReference>
<dbReference type="SUPFAM" id="SSF52777">
    <property type="entry name" value="CoA-dependent acyltransferases"/>
    <property type="match status" value="2"/>
</dbReference>
<dbReference type="GO" id="GO:0072330">
    <property type="term" value="P:monocarboxylic acid biosynthetic process"/>
    <property type="evidence" value="ECO:0007669"/>
    <property type="project" value="UniProtKB-ARBA"/>
</dbReference>
<protein>
    <recommendedName>
        <fullName evidence="5">Carrier domain-containing protein</fullName>
    </recommendedName>
</protein>
<feature type="compositionally biased region" description="Low complexity" evidence="4">
    <location>
        <begin position="1518"/>
        <end position="1529"/>
    </location>
</feature>